<evidence type="ECO:0000256" key="1">
    <source>
        <dbReference type="SAM" id="SignalP"/>
    </source>
</evidence>
<accession>A0A9P8W1P5</accession>
<name>A0A9P8W1P5_9HYPO</name>
<feature type="signal peptide" evidence="1">
    <location>
        <begin position="1"/>
        <end position="21"/>
    </location>
</feature>
<evidence type="ECO:0000313" key="3">
    <source>
        <dbReference type="Proteomes" id="UP000777438"/>
    </source>
</evidence>
<reference evidence="2 3" key="1">
    <citation type="journal article" date="2021" name="Nat. Commun.">
        <title>Genetic determinants of endophytism in the Arabidopsis root mycobiome.</title>
        <authorList>
            <person name="Mesny F."/>
            <person name="Miyauchi S."/>
            <person name="Thiergart T."/>
            <person name="Pickel B."/>
            <person name="Atanasova L."/>
            <person name="Karlsson M."/>
            <person name="Huettel B."/>
            <person name="Barry K.W."/>
            <person name="Haridas S."/>
            <person name="Chen C."/>
            <person name="Bauer D."/>
            <person name="Andreopoulos W."/>
            <person name="Pangilinan J."/>
            <person name="LaButti K."/>
            <person name="Riley R."/>
            <person name="Lipzen A."/>
            <person name="Clum A."/>
            <person name="Drula E."/>
            <person name="Henrissat B."/>
            <person name="Kohler A."/>
            <person name="Grigoriev I.V."/>
            <person name="Martin F.M."/>
            <person name="Hacquard S."/>
        </authorList>
    </citation>
    <scope>NUCLEOTIDE SEQUENCE [LARGE SCALE GENOMIC DNA]</scope>
    <source>
        <strain evidence="2 3">MPI-CAGE-CH-0241</strain>
    </source>
</reference>
<dbReference type="EMBL" id="JAGPYM010000014">
    <property type="protein sequence ID" value="KAH6887761.1"/>
    <property type="molecule type" value="Genomic_DNA"/>
</dbReference>
<keyword evidence="1" id="KW-0732">Signal</keyword>
<sequence length="98" mass="10480">MVNISLVPLALVAGLAAFGEARNCSPGLNYCGHVLLSIGKYFPDIADELARAQKSKCLGKSHVTDAIYYCSGNNGEIRYQKWCKNGCKNGGAGKNDHC</sequence>
<dbReference type="OrthoDB" id="4965635at2759"/>
<dbReference type="Proteomes" id="UP000777438">
    <property type="component" value="Unassembled WGS sequence"/>
</dbReference>
<evidence type="ECO:0000313" key="2">
    <source>
        <dbReference type="EMBL" id="KAH6887761.1"/>
    </source>
</evidence>
<dbReference type="AlphaFoldDB" id="A0A9P8W1P5"/>
<keyword evidence="3" id="KW-1185">Reference proteome</keyword>
<protein>
    <submittedName>
        <fullName evidence="2">Uncharacterized protein</fullName>
    </submittedName>
</protein>
<gene>
    <name evidence="2" type="ORF">B0T10DRAFT_562972</name>
</gene>
<comment type="caution">
    <text evidence="2">The sequence shown here is derived from an EMBL/GenBank/DDBJ whole genome shotgun (WGS) entry which is preliminary data.</text>
</comment>
<feature type="chain" id="PRO_5040322463" evidence="1">
    <location>
        <begin position="22"/>
        <end position="98"/>
    </location>
</feature>
<organism evidence="2 3">
    <name type="scientific">Thelonectria olida</name>
    <dbReference type="NCBI Taxonomy" id="1576542"/>
    <lineage>
        <taxon>Eukaryota</taxon>
        <taxon>Fungi</taxon>
        <taxon>Dikarya</taxon>
        <taxon>Ascomycota</taxon>
        <taxon>Pezizomycotina</taxon>
        <taxon>Sordariomycetes</taxon>
        <taxon>Hypocreomycetidae</taxon>
        <taxon>Hypocreales</taxon>
        <taxon>Nectriaceae</taxon>
        <taxon>Thelonectria</taxon>
    </lineage>
</organism>
<proteinExistence type="predicted"/>